<keyword evidence="8 17" id="KW-0720">Serine protease</keyword>
<dbReference type="GO" id="GO:0006508">
    <property type="term" value="P:proteolysis"/>
    <property type="evidence" value="ECO:0007669"/>
    <property type="project" value="UniProtKB-KW"/>
</dbReference>
<dbReference type="Pfam" id="PF00024">
    <property type="entry name" value="PAN_1"/>
    <property type="match status" value="1"/>
</dbReference>
<evidence type="ECO:0000256" key="6">
    <source>
        <dbReference type="ARBA" id="ARBA00022801"/>
    </source>
</evidence>
<dbReference type="InterPro" id="IPR013806">
    <property type="entry name" value="Kringle-like"/>
</dbReference>
<dbReference type="PROSITE" id="PS50070">
    <property type="entry name" value="KRINGLE_2"/>
    <property type="match status" value="1"/>
</dbReference>
<dbReference type="Proteomes" id="UP000617340">
    <property type="component" value="Unassembled WGS sequence"/>
</dbReference>
<dbReference type="CDD" id="cd00112">
    <property type="entry name" value="LDLa"/>
    <property type="match status" value="3"/>
</dbReference>
<feature type="disulfide bond" evidence="15">
    <location>
        <begin position="1674"/>
        <end position="1686"/>
    </location>
</feature>
<dbReference type="SUPFAM" id="SSF56436">
    <property type="entry name" value="C-type lectin-like"/>
    <property type="match status" value="1"/>
</dbReference>
<dbReference type="InterPro" id="IPR002557">
    <property type="entry name" value="Chitin-bd_dom"/>
</dbReference>
<dbReference type="InterPro" id="IPR016186">
    <property type="entry name" value="C-type_lectin-like/link_sf"/>
</dbReference>
<feature type="disulfide bond" evidence="16">
    <location>
        <begin position="2012"/>
        <end position="2076"/>
    </location>
</feature>
<evidence type="ECO:0000259" key="22">
    <source>
        <dbReference type="PROSITE" id="PS50287"/>
    </source>
</evidence>
<dbReference type="PROSITE" id="PS00420">
    <property type="entry name" value="SRCR_1"/>
    <property type="match status" value="1"/>
</dbReference>
<evidence type="ECO:0000256" key="18">
    <source>
        <dbReference type="SAM" id="MobiDB-lite"/>
    </source>
</evidence>
<dbReference type="InterPro" id="IPR009003">
    <property type="entry name" value="Peptidase_S1_PA"/>
</dbReference>
<dbReference type="Gene3D" id="2.40.10.10">
    <property type="entry name" value="Trypsin-like serine proteases"/>
    <property type="match status" value="1"/>
</dbReference>
<feature type="domain" description="Apple" evidence="24">
    <location>
        <begin position="1708"/>
        <end position="1788"/>
    </location>
</feature>
<evidence type="ECO:0000256" key="9">
    <source>
        <dbReference type="ARBA" id="ARBA00023157"/>
    </source>
</evidence>
<dbReference type="InterPro" id="IPR002172">
    <property type="entry name" value="LDrepeatLR_classA_rpt"/>
</dbReference>
<feature type="domain" description="C-type lectin" evidence="19">
    <location>
        <begin position="1426"/>
        <end position="1561"/>
    </location>
</feature>
<keyword evidence="10" id="KW-0675">Receptor</keyword>
<feature type="domain" description="SRCR" evidence="22">
    <location>
        <begin position="1987"/>
        <end position="2087"/>
    </location>
</feature>
<dbReference type="EMBL" id="JACSDZ010000001">
    <property type="protein sequence ID" value="KAF7418713.1"/>
    <property type="molecule type" value="Genomic_DNA"/>
</dbReference>
<dbReference type="Pfam" id="PF00051">
    <property type="entry name" value="Kringle"/>
    <property type="match status" value="1"/>
</dbReference>
<dbReference type="PROSITE" id="PS50287">
    <property type="entry name" value="SRCR_2"/>
    <property type="match status" value="3"/>
</dbReference>
<evidence type="ECO:0000256" key="13">
    <source>
        <dbReference type="ARBA" id="ARBA00066707"/>
    </source>
</evidence>
<dbReference type="PANTHER" id="PTHR48071:SF24">
    <property type="entry name" value="DELETED IN MALIGNANT BRAIN TUMORS 1 PROTEIN-LIKE"/>
    <property type="match status" value="1"/>
</dbReference>
<evidence type="ECO:0000256" key="17">
    <source>
        <dbReference type="RuleBase" id="RU363034"/>
    </source>
</evidence>
<dbReference type="InterPro" id="IPR018114">
    <property type="entry name" value="TRYPSIN_HIS"/>
</dbReference>
<dbReference type="FunFam" id="3.10.250.10:FF:000007">
    <property type="entry name" value="Soluble scavenger receptor cysteine-rich domain-containing protein SSC5D"/>
    <property type="match status" value="1"/>
</dbReference>
<dbReference type="InterPro" id="IPR043504">
    <property type="entry name" value="Peptidase_S1_PA_chymotrypsin"/>
</dbReference>
<dbReference type="GO" id="GO:0016020">
    <property type="term" value="C:membrane"/>
    <property type="evidence" value="ECO:0007669"/>
    <property type="project" value="InterPro"/>
</dbReference>
<keyword evidence="11" id="KW-0325">Glycoprotein</keyword>
<evidence type="ECO:0000256" key="16">
    <source>
        <dbReference type="PROSITE-ProRule" id="PRU00196"/>
    </source>
</evidence>
<evidence type="ECO:0000259" key="24">
    <source>
        <dbReference type="PROSITE" id="PS50948"/>
    </source>
</evidence>
<dbReference type="GO" id="GO:0042381">
    <property type="term" value="P:hemolymph coagulation"/>
    <property type="evidence" value="ECO:0007669"/>
    <property type="project" value="UniProtKB-KW"/>
</dbReference>
<feature type="region of interest" description="Disordered" evidence="18">
    <location>
        <begin position="124"/>
        <end position="184"/>
    </location>
</feature>
<dbReference type="Pfam" id="PF00530">
    <property type="entry name" value="SRCR"/>
    <property type="match status" value="3"/>
</dbReference>
<evidence type="ECO:0000256" key="14">
    <source>
        <dbReference type="PROSITE-ProRule" id="PRU00121"/>
    </source>
</evidence>
<feature type="domain" description="Chitin-binding type-2" evidence="23">
    <location>
        <begin position="1"/>
        <end position="43"/>
    </location>
</feature>
<evidence type="ECO:0000256" key="10">
    <source>
        <dbReference type="ARBA" id="ARBA00023170"/>
    </source>
</evidence>
<dbReference type="SUPFAM" id="SSF57440">
    <property type="entry name" value="Kringle-like"/>
    <property type="match status" value="1"/>
</dbReference>
<feature type="compositionally biased region" description="Polar residues" evidence="18">
    <location>
        <begin position="575"/>
        <end position="584"/>
    </location>
</feature>
<feature type="domain" description="Chitin-binding type-2" evidence="23">
    <location>
        <begin position="305"/>
        <end position="362"/>
    </location>
</feature>
<reference evidence="25" key="1">
    <citation type="journal article" date="2020" name="G3 (Bethesda)">
        <title>High-Quality Assemblies for Three Invasive Social Wasps from the &lt;i&gt;Vespula&lt;/i&gt; Genus.</title>
        <authorList>
            <person name="Harrop T.W.R."/>
            <person name="Guhlin J."/>
            <person name="McLaughlin G.M."/>
            <person name="Permina E."/>
            <person name="Stockwell P."/>
            <person name="Gilligan J."/>
            <person name="Le Lec M.F."/>
            <person name="Gruber M.A.M."/>
            <person name="Quinn O."/>
            <person name="Lovegrove M."/>
            <person name="Duncan E.J."/>
            <person name="Remnant E.J."/>
            <person name="Van Eeckhoven J."/>
            <person name="Graham B."/>
            <person name="Knapp R.A."/>
            <person name="Langford K.W."/>
            <person name="Kronenberg Z."/>
            <person name="Press M.O."/>
            <person name="Eacker S.M."/>
            <person name="Wilson-Rankin E.E."/>
            <person name="Purcell J."/>
            <person name="Lester P.J."/>
            <person name="Dearden P.K."/>
        </authorList>
    </citation>
    <scope>NUCLEOTIDE SEQUENCE</scope>
    <source>
        <strain evidence="25">Linc-1</strain>
    </source>
</reference>
<dbReference type="GO" id="GO:0004252">
    <property type="term" value="F:serine-type endopeptidase activity"/>
    <property type="evidence" value="ECO:0007669"/>
    <property type="project" value="InterPro"/>
</dbReference>
<feature type="disulfide bond" evidence="15">
    <location>
        <begin position="1799"/>
        <end position="1817"/>
    </location>
</feature>
<feature type="compositionally biased region" description="Basic and acidic residues" evidence="18">
    <location>
        <begin position="171"/>
        <end position="181"/>
    </location>
</feature>
<evidence type="ECO:0000256" key="4">
    <source>
        <dbReference type="ARBA" id="ARBA00022729"/>
    </source>
</evidence>
<feature type="domain" description="Chitin-binding type-2" evidence="23">
    <location>
        <begin position="409"/>
        <end position="466"/>
    </location>
</feature>
<dbReference type="PROSITE" id="PS01209">
    <property type="entry name" value="LDLRA_1"/>
    <property type="match status" value="3"/>
</dbReference>
<feature type="disulfide bond" evidence="15">
    <location>
        <begin position="1693"/>
        <end position="1708"/>
    </location>
</feature>
<keyword evidence="5" id="KW-0677">Repeat</keyword>
<dbReference type="Gene3D" id="3.10.250.10">
    <property type="entry name" value="SRCR-like domain"/>
    <property type="match status" value="3"/>
</dbReference>
<feature type="disulfide bond" evidence="16">
    <location>
        <begin position="1907"/>
        <end position="1917"/>
    </location>
</feature>
<evidence type="ECO:0000313" key="25">
    <source>
        <dbReference type="EMBL" id="KAF7418713.1"/>
    </source>
</evidence>
<dbReference type="PRINTS" id="PR00018">
    <property type="entry name" value="KRINGLE"/>
</dbReference>
<dbReference type="SMART" id="SM00202">
    <property type="entry name" value="SR"/>
    <property type="match status" value="3"/>
</dbReference>
<proteinExistence type="predicted"/>
<comment type="caution">
    <text evidence="16">Lacks conserved residue(s) required for the propagation of feature annotation.</text>
</comment>
<dbReference type="PROSITE" id="PS00135">
    <property type="entry name" value="TRYPSIN_SER"/>
    <property type="match status" value="1"/>
</dbReference>
<dbReference type="SMART" id="SM00494">
    <property type="entry name" value="ChtBD2"/>
    <property type="match status" value="4"/>
</dbReference>
<feature type="domain" description="SRCR" evidence="22">
    <location>
        <begin position="1835"/>
        <end position="1938"/>
    </location>
</feature>
<dbReference type="GO" id="GO:0008061">
    <property type="term" value="F:chitin binding"/>
    <property type="evidence" value="ECO:0007669"/>
    <property type="project" value="InterPro"/>
</dbReference>
<keyword evidence="3 17" id="KW-0645">Protease</keyword>
<dbReference type="PROSITE" id="PS50068">
    <property type="entry name" value="LDLRA_2"/>
    <property type="match status" value="3"/>
</dbReference>
<keyword evidence="2" id="KW-0768">Sushi</keyword>
<feature type="compositionally biased region" description="Polar residues" evidence="18">
    <location>
        <begin position="1146"/>
        <end position="1158"/>
    </location>
</feature>
<evidence type="ECO:0000259" key="20">
    <source>
        <dbReference type="PROSITE" id="PS50070"/>
    </source>
</evidence>
<keyword evidence="9 16" id="KW-1015">Disulfide bond</keyword>
<dbReference type="InterPro" id="IPR038178">
    <property type="entry name" value="Kringle_sf"/>
</dbReference>
<dbReference type="InterPro" id="IPR001304">
    <property type="entry name" value="C-type_lectin-like"/>
</dbReference>
<dbReference type="EC" id="3.4.21.84" evidence="13"/>
<evidence type="ECO:0000256" key="12">
    <source>
        <dbReference type="ARBA" id="ARBA00052079"/>
    </source>
</evidence>
<dbReference type="Pfam" id="PF00057">
    <property type="entry name" value="Ldl_recept_a"/>
    <property type="match status" value="2"/>
</dbReference>
<dbReference type="SUPFAM" id="SSF57414">
    <property type="entry name" value="Hairpin loop containing domain-like"/>
    <property type="match status" value="1"/>
</dbReference>
<dbReference type="InterPro" id="IPR033116">
    <property type="entry name" value="TRYPSIN_SER"/>
</dbReference>
<evidence type="ECO:0000256" key="11">
    <source>
        <dbReference type="ARBA" id="ARBA00023180"/>
    </source>
</evidence>
<feature type="disulfide bond" evidence="16">
    <location>
        <begin position="1382"/>
        <end position="1392"/>
    </location>
</feature>
<feature type="region of interest" description="Disordered" evidence="18">
    <location>
        <begin position="619"/>
        <end position="645"/>
    </location>
</feature>
<dbReference type="GO" id="GO:0005576">
    <property type="term" value="C:extracellular region"/>
    <property type="evidence" value="ECO:0007669"/>
    <property type="project" value="InterPro"/>
</dbReference>
<feature type="domain" description="Chitin-binding type-2" evidence="23">
    <location>
        <begin position="222"/>
        <end position="279"/>
    </location>
</feature>
<dbReference type="Gene3D" id="4.10.400.10">
    <property type="entry name" value="Low-density Lipoprotein Receptor"/>
    <property type="match status" value="3"/>
</dbReference>
<feature type="compositionally biased region" description="Polar residues" evidence="18">
    <location>
        <begin position="766"/>
        <end position="778"/>
    </location>
</feature>
<dbReference type="PRINTS" id="PR00258">
    <property type="entry name" value="SPERACTRCPTR"/>
</dbReference>
<dbReference type="SMART" id="SM00034">
    <property type="entry name" value="CLECT"/>
    <property type="match status" value="1"/>
</dbReference>
<comment type="catalytic activity">
    <reaction evidence="12">
        <text>Selective cleavage of 103-Arg-|-Ser-104 and 124-Ile-|-Ile-125 bonds in Limulus clotting factor B to form activated factor B. Cleavage of -Pro-Arg-|-Xaa- bonds in synthetic substrates.</text>
        <dbReference type="EC" id="3.4.21.84"/>
    </reaction>
</comment>
<feature type="region of interest" description="Disordered" evidence="18">
    <location>
        <begin position="537"/>
        <end position="584"/>
    </location>
</feature>
<dbReference type="Gene3D" id="2.170.140.10">
    <property type="entry name" value="Chitin binding domain"/>
    <property type="match status" value="4"/>
</dbReference>
<dbReference type="InterPro" id="IPR016187">
    <property type="entry name" value="CTDL_fold"/>
</dbReference>
<dbReference type="InterPro" id="IPR003609">
    <property type="entry name" value="Pan_app"/>
</dbReference>
<evidence type="ECO:0000256" key="15">
    <source>
        <dbReference type="PROSITE-ProRule" id="PRU00124"/>
    </source>
</evidence>
<organism evidence="25 26">
    <name type="scientific">Vespula germanica</name>
    <name type="common">German yellow jacket</name>
    <name type="synonym">Paravespula germanica</name>
    <dbReference type="NCBI Taxonomy" id="30212"/>
    <lineage>
        <taxon>Eukaryota</taxon>
        <taxon>Metazoa</taxon>
        <taxon>Ecdysozoa</taxon>
        <taxon>Arthropoda</taxon>
        <taxon>Hexapoda</taxon>
        <taxon>Insecta</taxon>
        <taxon>Pterygota</taxon>
        <taxon>Neoptera</taxon>
        <taxon>Endopterygota</taxon>
        <taxon>Hymenoptera</taxon>
        <taxon>Apocrita</taxon>
        <taxon>Aculeata</taxon>
        <taxon>Vespoidea</taxon>
        <taxon>Vespidae</taxon>
        <taxon>Vespinae</taxon>
        <taxon>Vespula</taxon>
    </lineage>
</organism>
<dbReference type="InterPro" id="IPR036508">
    <property type="entry name" value="Chitin-bd_dom_sf"/>
</dbReference>
<keyword evidence="7" id="KW-0353">Hemolymph clotting</keyword>
<keyword evidence="4" id="KW-0732">Signal</keyword>
<dbReference type="InterPro" id="IPR001190">
    <property type="entry name" value="SRCR"/>
</dbReference>
<evidence type="ECO:0000256" key="3">
    <source>
        <dbReference type="ARBA" id="ARBA00022670"/>
    </source>
</evidence>
<dbReference type="PANTHER" id="PTHR48071">
    <property type="entry name" value="SRCR DOMAIN-CONTAINING PROTEIN"/>
    <property type="match status" value="1"/>
</dbReference>
<dbReference type="Gene3D" id="2.40.20.10">
    <property type="entry name" value="Plasminogen Kringle 4"/>
    <property type="match status" value="1"/>
</dbReference>
<feature type="region of interest" description="Disordered" evidence="18">
    <location>
        <begin position="1130"/>
        <end position="1162"/>
    </location>
</feature>
<dbReference type="SUPFAM" id="SSF56487">
    <property type="entry name" value="SRCR-like"/>
    <property type="match status" value="3"/>
</dbReference>
<feature type="disulfide bond" evidence="15">
    <location>
        <begin position="1811"/>
        <end position="1826"/>
    </location>
</feature>
<sequence length="2382" mass="270939">MAQVMPYPGDCTKYQQCDASGCFVLSCGAGTEFNPAIGTCDYPLQNREEKTTKAPNRRESSLPWYLNEENLQPPDDLARSAKWWIDVEESQTRKPVIVNSERKSWTPWHKASGSEIEQRSEITNDQFEQHHDRNQFDQIDDWKPSPEDQYEDSSTSKNNNVYQGHNNPETSPKESKHKLSVDNDQTLLYEGVGSESTKPRKERILFLSQPILKVAHYDPQLGVQCPNLESTGQFVYPPDCKFFVNCWKGRAFVQPCAPGTLFNPETLECDFPHKVKCYGIEISDLTRYSNAYSLKTDAERGRLQKPKCPSHVTGLIAHPTNCAKFLQCANGITFEKDCGPGTVFNPTISVCDWPYNVKGCEDALKSKEDTTKNPAVSPDPSFYNYDSHHGRTNIFVDRSKYNMQSSEKKIECPADFTGLLPHPETCKKFLQCANGFTYVMDCGPGTAFNPLISVCDWPYKVPACKEEETLKQITTTNRPWPQHGRGDPGSWNKHPRYNHTYNRYDHHGQGSWNTEVQPVTTTELPRVTWRPTWRPMIQKPDYNRQNQHNFTGSINDRDIQIDNPPNHYHDHFSGPGQSTTKEDCNTTNQMAHHQDPCDQRIHYHYHHHYHHHNNVNNSQYEGANRRISGPNEHQQGSSTLHSTEGTWYRNPLSHGYNPDEFDKQQTKNTFNQINNQSGVELTTVEDTLIRRYTPYGPIRNRFNSTVQTHSRIDPELLNRETNEPTTSKRNIYVENSYELPDEMKSRNRTNRTFDIRSGIYFQKPNQNNITWNRSTSPENRPYVFVPSTSNNQSNQSQIPNQPPTRPWNQGRHVNKNANICMALKRFAWHDESCSIYFDSMLNHLGCSQNKWVSIVNGRFPNNSYINPYWEIFYLKGYQHTNEEGLFSKDEESRKYKENDTIDEEEKLREWLARTNIQQQTTNDKEADSKMDKWLTKTNVYLQAKGQVPTGDRNSTQISKKQFYPYGIYVNYNGTKGHVITKELEINQGHSRTQTYNHNNQQTPFSFNRTYGSIYIRTPLHNQEASKSPIVPSNHYPVRFTPNPVNIPQPSDDDFIMHSFNQSRSTDLRGAASHHSTGKDFHPVFNQAIDSTINRSITIPQLDPHRATNHSIKQFDAYPLISENGITEKMPDVYSKPSKKKSVPLSQNIPENQSSTTDPSIPVEYDTGEPQFTDTKLTFENEDSTPIPNEVVYEADVDPYDVDILENKETWKPVLVFENKTKTANKNDSSVIMKINKKNTEVDIFNIEVAPYHDGELLRFNHNFIMDKWGASSDSLKEPPFPVYYIPPVQPLSHLKKTEPPTPISGQIIRLRGGSSPADGYVEVQGAQPGWGIVCDSRNSWMLKEAHVVCRQLGYTRGAEMAWQGRNKRNGMPTWIAANSVTCSGSENRFQSCKFTHGQECRVERDAIGVRCLPNRIAHCRKDEIPHEGQCYHLADSDTSLNHAEALQYCSKRNSRLIDITSQAENNFVSEWLLQLHPIIGSIMTSGVGFTTFNRTLWLWEDSSRAKFKFTKWWPGWMEDKKLPPWVGSRPACIIMKRKFPCHNHPDSICVADYFFWDIEDCATSMKGHSYICKRPYDDIGCVYGKGNQYFGIANVSTSGKECLPWADKRVLHYLNVVNREIKEKLRTHNYCRNPNPDKESRPWCFTGSYGEQEYCDIPSCGKIGSKKLLLSGQCKPKHFECLPGECIPAPWVCDGEEDCTNGADERACMDHLDLYQKFAKHRLEGYDVEKWLNTPLKTCALRCKEADFTCRSFAHKASGNICLLSDSNVGLTGALKPTKEFDYYEMKERSIKCDNMFICGNRKCINQTLVCNGKNDCNDRTDENICTVENLDYAIRLAGSDNFDEGRIEVKILGVWGQVCDDGFGMINAGVICKELGFPLGALEIKPGGFYGNLDPPNRFMVDQLKCRGNETSLRECDFEGWGVHNCQPEEAVGVVCKTAVDSCQEGHWKCENSPECIPIAFICDEVFDCSDHSDESDEHCNAPFEIRLVNGSSPMEGRVEIRHHGIWGTVCDDDFSTATARVICRSLGYGGIAKAKKDSFFGPGQGPIWLDEVFCHGNETQLKYCNHDHWGRNNCDHNEDAGVICSPGAVNNDSEFFSETMTDLPEPKINDVLPANCGKRSEDFNDDEDLIFAKVVHGSIAPKGTYPWQASIRVRGHSRSNHWCGAVVLSPLHVLTAAHCLEGYNKGTYFVRAGDYNTEEQEGTEKEANIEDYYIHEDFRKGHKMNNDIALVLLKGRGIPLGKDIMPICLPPENTEYPAGLNCTISGFGSIETGKTTPSRDLRYGWIPLLDQSICRAEYVYGHGKISDGMVCAGYLDEGVDTCDGDSGGPLACYHNGAFTLYGITSWGQHCGEANKPGVYVRVAHYRRWIDQKIMESLSGR</sequence>
<dbReference type="CDD" id="cd00037">
    <property type="entry name" value="CLECT"/>
    <property type="match status" value="1"/>
</dbReference>
<dbReference type="InterPro" id="IPR000001">
    <property type="entry name" value="Kringle"/>
</dbReference>
<evidence type="ECO:0000256" key="5">
    <source>
        <dbReference type="ARBA" id="ARBA00022737"/>
    </source>
</evidence>
<dbReference type="PROSITE" id="PS50940">
    <property type="entry name" value="CHIT_BIND_II"/>
    <property type="match status" value="4"/>
</dbReference>
<dbReference type="SMART" id="SM00130">
    <property type="entry name" value="KR"/>
    <property type="match status" value="1"/>
</dbReference>
<name>A0A834U6U1_VESGE</name>
<dbReference type="PROSITE" id="PS50041">
    <property type="entry name" value="C_TYPE_LECTIN_2"/>
    <property type="match status" value="1"/>
</dbReference>
<dbReference type="SMART" id="SM00473">
    <property type="entry name" value="PAN_AP"/>
    <property type="match status" value="1"/>
</dbReference>
<keyword evidence="6 17" id="KW-0378">Hydrolase</keyword>
<dbReference type="CDD" id="cd00190">
    <property type="entry name" value="Tryp_SPc"/>
    <property type="match status" value="1"/>
</dbReference>
<dbReference type="InterPro" id="IPR023415">
    <property type="entry name" value="LDLR_class-A_CS"/>
</dbReference>
<feature type="compositionally biased region" description="Polar residues" evidence="18">
    <location>
        <begin position="543"/>
        <end position="554"/>
    </location>
</feature>
<keyword evidence="1 14" id="KW-0420">Kringle</keyword>
<dbReference type="SMART" id="SM00020">
    <property type="entry name" value="Tryp_SPc"/>
    <property type="match status" value="1"/>
</dbReference>
<dbReference type="PROSITE" id="PS00134">
    <property type="entry name" value="TRYPSIN_HIS"/>
    <property type="match status" value="1"/>
</dbReference>
<dbReference type="Pfam" id="PF00089">
    <property type="entry name" value="Trypsin"/>
    <property type="match status" value="1"/>
</dbReference>
<feature type="disulfide bond" evidence="16">
    <location>
        <begin position="2056"/>
        <end position="2066"/>
    </location>
</feature>
<dbReference type="PRINTS" id="PR00261">
    <property type="entry name" value="LDLRECEPTOR"/>
</dbReference>
<feature type="compositionally biased region" description="Polar residues" evidence="18">
    <location>
        <begin position="631"/>
        <end position="645"/>
    </location>
</feature>
<dbReference type="PROSITE" id="PS50240">
    <property type="entry name" value="TRYPSIN_DOM"/>
    <property type="match status" value="1"/>
</dbReference>
<evidence type="ECO:0000259" key="19">
    <source>
        <dbReference type="PROSITE" id="PS50041"/>
    </source>
</evidence>
<evidence type="ECO:0000313" key="26">
    <source>
        <dbReference type="Proteomes" id="UP000617340"/>
    </source>
</evidence>
<dbReference type="InterPro" id="IPR036772">
    <property type="entry name" value="SRCR-like_dom_sf"/>
</dbReference>
<feature type="region of interest" description="Disordered" evidence="18">
    <location>
        <begin position="766"/>
        <end position="809"/>
    </location>
</feature>
<evidence type="ECO:0000256" key="1">
    <source>
        <dbReference type="ARBA" id="ARBA00022572"/>
    </source>
</evidence>
<dbReference type="CDD" id="cd00108">
    <property type="entry name" value="KR"/>
    <property type="match status" value="1"/>
</dbReference>
<evidence type="ECO:0000259" key="23">
    <source>
        <dbReference type="PROSITE" id="PS50940"/>
    </source>
</evidence>
<feature type="domain" description="Kringle" evidence="20">
    <location>
        <begin position="1580"/>
        <end position="1660"/>
    </location>
</feature>
<dbReference type="FunFam" id="2.40.10.10:FF:000120">
    <property type="entry name" value="Putative serine protease"/>
    <property type="match status" value="1"/>
</dbReference>
<evidence type="ECO:0000256" key="2">
    <source>
        <dbReference type="ARBA" id="ARBA00022659"/>
    </source>
</evidence>
<feature type="compositionally biased region" description="Basic and acidic residues" evidence="18">
    <location>
        <begin position="124"/>
        <end position="146"/>
    </location>
</feature>
<feature type="domain" description="Peptidase S1" evidence="21">
    <location>
        <begin position="2136"/>
        <end position="2376"/>
    </location>
</feature>
<comment type="caution">
    <text evidence="25">The sequence shown here is derived from an EMBL/GenBank/DDBJ whole genome shotgun (WGS) entry which is preliminary data.</text>
</comment>
<feature type="compositionally biased region" description="Low complexity" evidence="18">
    <location>
        <begin position="786"/>
        <end position="799"/>
    </location>
</feature>
<keyword evidence="26" id="KW-1185">Reference proteome</keyword>
<evidence type="ECO:0000256" key="7">
    <source>
        <dbReference type="ARBA" id="ARBA00022820"/>
    </source>
</evidence>
<evidence type="ECO:0000256" key="8">
    <source>
        <dbReference type="ARBA" id="ARBA00022825"/>
    </source>
</evidence>
<dbReference type="SUPFAM" id="SSF57424">
    <property type="entry name" value="LDL receptor-like module"/>
    <property type="match status" value="3"/>
</dbReference>
<dbReference type="FunFam" id="3.10.250.10:FF:000026">
    <property type="entry name" value="Tequila, isoform D"/>
    <property type="match status" value="1"/>
</dbReference>
<feature type="compositionally biased region" description="Polar residues" evidence="18">
    <location>
        <begin position="152"/>
        <end position="170"/>
    </location>
</feature>
<evidence type="ECO:0000259" key="21">
    <source>
        <dbReference type="PROSITE" id="PS50240"/>
    </source>
</evidence>
<feature type="disulfide bond" evidence="16">
    <location>
        <begin position="2025"/>
        <end position="2086"/>
    </location>
</feature>
<dbReference type="Gene3D" id="3.10.100.10">
    <property type="entry name" value="Mannose-Binding Protein A, subunit A"/>
    <property type="match status" value="1"/>
</dbReference>
<dbReference type="Pfam" id="PF01607">
    <property type="entry name" value="CBM_14"/>
    <property type="match status" value="4"/>
</dbReference>
<dbReference type="Gene3D" id="3.50.4.10">
    <property type="entry name" value="Hepatocyte Growth Factor"/>
    <property type="match status" value="1"/>
</dbReference>
<protein>
    <recommendedName>
        <fullName evidence="13">limulus clotting factor C</fullName>
        <ecNumber evidence="13">3.4.21.84</ecNumber>
    </recommendedName>
</protein>
<dbReference type="InterPro" id="IPR001254">
    <property type="entry name" value="Trypsin_dom"/>
</dbReference>
<dbReference type="PROSITE" id="PS50948">
    <property type="entry name" value="PAN"/>
    <property type="match status" value="1"/>
</dbReference>
<dbReference type="SUPFAM" id="SSF50494">
    <property type="entry name" value="Trypsin-like serine proteases"/>
    <property type="match status" value="1"/>
</dbReference>
<dbReference type="InterPro" id="IPR036055">
    <property type="entry name" value="LDL_receptor-like_sf"/>
</dbReference>
<gene>
    <name evidence="25" type="ORF">HZH68_001366</name>
</gene>
<dbReference type="SUPFAM" id="SSF57625">
    <property type="entry name" value="Invertebrate chitin-binding proteins"/>
    <property type="match status" value="4"/>
</dbReference>
<dbReference type="SMART" id="SM00192">
    <property type="entry name" value="LDLa"/>
    <property type="match status" value="3"/>
</dbReference>
<feature type="domain" description="SRCR" evidence="22">
    <location>
        <begin position="1308"/>
        <end position="1412"/>
    </location>
</feature>
<accession>A0A834U6U1</accession>
<feature type="disulfide bond" evidence="15">
    <location>
        <begin position="1681"/>
        <end position="1699"/>
    </location>
</feature>